<name>A0A2B7Y9X3_POLH7</name>
<evidence type="ECO:0000259" key="1">
    <source>
        <dbReference type="Pfam" id="PF01814"/>
    </source>
</evidence>
<gene>
    <name evidence="2" type="ORF">AJ80_04504</name>
</gene>
<proteinExistence type="predicted"/>
<dbReference type="OrthoDB" id="58416at2759"/>
<organism evidence="2 3">
    <name type="scientific">Polytolypa hystricis (strain UAMH7299)</name>
    <dbReference type="NCBI Taxonomy" id="1447883"/>
    <lineage>
        <taxon>Eukaryota</taxon>
        <taxon>Fungi</taxon>
        <taxon>Dikarya</taxon>
        <taxon>Ascomycota</taxon>
        <taxon>Pezizomycotina</taxon>
        <taxon>Eurotiomycetes</taxon>
        <taxon>Eurotiomycetidae</taxon>
        <taxon>Onygenales</taxon>
        <taxon>Onygenales incertae sedis</taxon>
        <taxon>Polytolypa</taxon>
    </lineage>
</organism>
<protein>
    <recommendedName>
        <fullName evidence="1">Hemerythrin-like domain-containing protein</fullName>
    </recommendedName>
</protein>
<comment type="caution">
    <text evidence="2">The sequence shown here is derived from an EMBL/GenBank/DDBJ whole genome shotgun (WGS) entry which is preliminary data.</text>
</comment>
<dbReference type="Gene3D" id="1.20.120.520">
    <property type="entry name" value="nmb1532 protein domain like"/>
    <property type="match status" value="1"/>
</dbReference>
<dbReference type="STRING" id="1447883.A0A2B7Y9X3"/>
<feature type="domain" description="Hemerythrin-like" evidence="1">
    <location>
        <begin position="35"/>
        <end position="164"/>
    </location>
</feature>
<evidence type="ECO:0000313" key="3">
    <source>
        <dbReference type="Proteomes" id="UP000224634"/>
    </source>
</evidence>
<dbReference type="AlphaFoldDB" id="A0A2B7Y9X3"/>
<dbReference type="PANTHER" id="PTHR38048:SF2">
    <property type="entry name" value="HEMERYTHRIN-LIKE DOMAIN-CONTAINING PROTEIN"/>
    <property type="match status" value="1"/>
</dbReference>
<dbReference type="Proteomes" id="UP000224634">
    <property type="component" value="Unassembled WGS sequence"/>
</dbReference>
<dbReference type="InterPro" id="IPR012312">
    <property type="entry name" value="Hemerythrin-like"/>
</dbReference>
<dbReference type="Pfam" id="PF01814">
    <property type="entry name" value="Hemerythrin"/>
    <property type="match status" value="1"/>
</dbReference>
<dbReference type="PANTHER" id="PTHR38048">
    <property type="entry name" value="EXPRESSED PROTEIN"/>
    <property type="match status" value="1"/>
</dbReference>
<dbReference type="CDD" id="cd12108">
    <property type="entry name" value="Hr-like"/>
    <property type="match status" value="1"/>
</dbReference>
<reference evidence="2 3" key="1">
    <citation type="submission" date="2017-10" db="EMBL/GenBank/DDBJ databases">
        <title>Comparative genomics in systemic dimorphic fungi from Ajellomycetaceae.</title>
        <authorList>
            <person name="Munoz J.F."/>
            <person name="Mcewen J.G."/>
            <person name="Clay O.K."/>
            <person name="Cuomo C.A."/>
        </authorList>
    </citation>
    <scope>NUCLEOTIDE SEQUENCE [LARGE SCALE GENOMIC DNA]</scope>
    <source>
        <strain evidence="2 3">UAMH7299</strain>
    </source>
</reference>
<sequence>MPRPWADTPAQLIKETGFLQRSDIPADHFVISMAQIMATAHNILLRGFNSSYNQCLGVDKGNPADIADFLIFNQAVYHLTHAHHLTEEEVFFPDVEEIAGVKGLMESNVQQHREFDERLEKFRKYVFETDVKDYDGQTLKDTLDDLLSKLQVHLHEEVETMLDLVKYDEEKLKVAWKKMTNYAHESHDKFLVTPAAFGCSDSDQVIDGKVFHYPPTTPELIETIQNVFEPKYSGAWRFNPCDTSGTPRPLPFLNPEVAN</sequence>
<evidence type="ECO:0000313" key="2">
    <source>
        <dbReference type="EMBL" id="PGH18326.1"/>
    </source>
</evidence>
<dbReference type="EMBL" id="PDNA01000058">
    <property type="protein sequence ID" value="PGH18326.1"/>
    <property type="molecule type" value="Genomic_DNA"/>
</dbReference>
<accession>A0A2B7Y9X3</accession>
<dbReference type="InterPro" id="IPR053206">
    <property type="entry name" value="Dimeric_xanthone_biosynth"/>
</dbReference>
<keyword evidence="3" id="KW-1185">Reference proteome</keyword>